<name>A0A830HWU1_9CHLO</name>
<feature type="compositionally biased region" description="Basic and acidic residues" evidence="6">
    <location>
        <begin position="362"/>
        <end position="376"/>
    </location>
</feature>
<dbReference type="Proteomes" id="UP000660262">
    <property type="component" value="Unassembled WGS sequence"/>
</dbReference>
<dbReference type="PANTHER" id="PTHR11802">
    <property type="entry name" value="SERINE PROTEASE FAMILY S10 SERINE CARBOXYPEPTIDASE"/>
    <property type="match status" value="1"/>
</dbReference>
<dbReference type="SUPFAM" id="SSF53474">
    <property type="entry name" value="alpha/beta-Hydrolases"/>
    <property type="match status" value="1"/>
</dbReference>
<accession>A0A830HWU1</accession>
<keyword evidence="2" id="KW-0732">Signal</keyword>
<gene>
    <name evidence="7" type="ORF">PPROV_000993300</name>
</gene>
<keyword evidence="5" id="KW-0378">Hydrolase</keyword>
<dbReference type="PRINTS" id="PR00724">
    <property type="entry name" value="CRBOXYPTASEC"/>
</dbReference>
<dbReference type="Gene3D" id="3.40.50.11320">
    <property type="match status" value="1"/>
</dbReference>
<dbReference type="InterPro" id="IPR033124">
    <property type="entry name" value="Ser_caboxypep_his_AS"/>
</dbReference>
<keyword evidence="5" id="KW-0121">Carboxypeptidase</keyword>
<dbReference type="InterPro" id="IPR001563">
    <property type="entry name" value="Peptidase_S10"/>
</dbReference>
<reference evidence="7" key="1">
    <citation type="submission" date="2020-10" db="EMBL/GenBank/DDBJ databases">
        <title>Unveiling of a novel bifunctional photoreceptor, Dualchrome1, isolated from a cosmopolitan green alga.</title>
        <authorList>
            <person name="Suzuki S."/>
            <person name="Kawachi M."/>
        </authorList>
    </citation>
    <scope>NUCLEOTIDE SEQUENCE</scope>
    <source>
        <strain evidence="7">NIES 2893</strain>
    </source>
</reference>
<keyword evidence="3" id="KW-1015">Disulfide bond</keyword>
<dbReference type="InterPro" id="IPR018202">
    <property type="entry name" value="Ser_caboxypep_ser_AS"/>
</dbReference>
<keyword evidence="8" id="KW-1185">Reference proteome</keyword>
<dbReference type="PROSITE" id="PS00560">
    <property type="entry name" value="CARBOXYPEPT_SER_HIS"/>
    <property type="match status" value="1"/>
</dbReference>
<dbReference type="OrthoDB" id="443318at2759"/>
<dbReference type="PANTHER" id="PTHR11802:SF201">
    <property type="entry name" value="CARBOXYPEPTIDASE"/>
    <property type="match status" value="1"/>
</dbReference>
<organism evidence="7 8">
    <name type="scientific">Pycnococcus provasolii</name>
    <dbReference type="NCBI Taxonomy" id="41880"/>
    <lineage>
        <taxon>Eukaryota</taxon>
        <taxon>Viridiplantae</taxon>
        <taxon>Chlorophyta</taxon>
        <taxon>Pseudoscourfieldiophyceae</taxon>
        <taxon>Pseudoscourfieldiales</taxon>
        <taxon>Pycnococcaceae</taxon>
        <taxon>Pycnococcus</taxon>
    </lineage>
</organism>
<comment type="similarity">
    <text evidence="1 5">Belongs to the peptidase S10 family.</text>
</comment>
<evidence type="ECO:0000256" key="1">
    <source>
        <dbReference type="ARBA" id="ARBA00009431"/>
    </source>
</evidence>
<evidence type="ECO:0000256" key="6">
    <source>
        <dbReference type="SAM" id="MobiDB-lite"/>
    </source>
</evidence>
<evidence type="ECO:0000313" key="7">
    <source>
        <dbReference type="EMBL" id="GHP11203.1"/>
    </source>
</evidence>
<comment type="caution">
    <text evidence="7">The sequence shown here is derived from an EMBL/GenBank/DDBJ whole genome shotgun (WGS) entry which is preliminary data.</text>
</comment>
<evidence type="ECO:0000256" key="2">
    <source>
        <dbReference type="ARBA" id="ARBA00022729"/>
    </source>
</evidence>
<dbReference type="EC" id="3.4.16.-" evidence="5"/>
<evidence type="ECO:0000313" key="8">
    <source>
        <dbReference type="Proteomes" id="UP000660262"/>
    </source>
</evidence>
<dbReference type="InterPro" id="IPR029058">
    <property type="entry name" value="AB_hydrolase_fold"/>
</dbReference>
<dbReference type="AlphaFoldDB" id="A0A830HWU1"/>
<evidence type="ECO:0000256" key="4">
    <source>
        <dbReference type="ARBA" id="ARBA00023180"/>
    </source>
</evidence>
<evidence type="ECO:0000256" key="3">
    <source>
        <dbReference type="ARBA" id="ARBA00023157"/>
    </source>
</evidence>
<dbReference type="PROSITE" id="PS00131">
    <property type="entry name" value="CARBOXYPEPT_SER_SER"/>
    <property type="match status" value="1"/>
</dbReference>
<protein>
    <recommendedName>
        <fullName evidence="5">Carboxypeptidase</fullName>
        <ecNumber evidence="5">3.4.16.-</ecNumber>
    </recommendedName>
</protein>
<dbReference type="FunFam" id="3.40.50.11320:FF:000002">
    <property type="entry name" value="Carboxypeptidase"/>
    <property type="match status" value="1"/>
</dbReference>
<dbReference type="GO" id="GO:0006508">
    <property type="term" value="P:proteolysis"/>
    <property type="evidence" value="ECO:0007669"/>
    <property type="project" value="UniProtKB-KW"/>
</dbReference>
<dbReference type="EMBL" id="BNJQ01000033">
    <property type="protein sequence ID" value="GHP11203.1"/>
    <property type="molecule type" value="Genomic_DNA"/>
</dbReference>
<keyword evidence="5" id="KW-0645">Protease</keyword>
<proteinExistence type="inferred from homology"/>
<dbReference type="GO" id="GO:0004185">
    <property type="term" value="F:serine-type carboxypeptidase activity"/>
    <property type="evidence" value="ECO:0007669"/>
    <property type="project" value="UniProtKB-UniRule"/>
</dbReference>
<feature type="region of interest" description="Disordered" evidence="6">
    <location>
        <begin position="361"/>
        <end position="382"/>
    </location>
</feature>
<dbReference type="Gene3D" id="3.40.50.1820">
    <property type="entry name" value="alpha/beta hydrolase"/>
    <property type="match status" value="1"/>
</dbReference>
<keyword evidence="4" id="KW-0325">Glycoprotein</keyword>
<sequence>MTWMKTNITPKPKPTSLMLFTFFLVVALPFFVFVPLVGAARISSSSSTDLVHPLENRLGSSSSNAPLTSLPGFDLRSLGASKIFAGTLTVNEANGRALFYTFVTADVDDYTTAPVTMWLNGGPGCSSVGGGFMSEMGPFYPDANAPLGTKLVKNEYAWNRVSNMLYLEQPAGVGFSYTNTTSDLKVGDERSADDVRTFLLRFFEQQHPELAKNAFFIAGESYGGHYVPSIATAIVNGNAKYPHDLHINLQGIAVGNAWVVPQLDNYGAAYFWVTHAIISKPTFDKINETCNFFDVGPLLRDEGECDNAVDAAMNEMGNINIYEIYAPVCVNHQAAKRVSALANAAAPDSPFMRAVARKLNRQHTETTRAARRDAGKRNQPGYDPCIEDGVAAYLNRPDVQAALHANRTGLPYSWSDCSSIIEYSRKDLLTSRLPEYQNLVANGIRVLVYSGDVDAIVPVTGTRLWIAQMGLREVAKWQSWVEPETEQVGGYVVSYEKDFTFATVRNSGHMAPYVQPLRSLHMFETFLSNGKLTAN</sequence>
<dbReference type="Gene3D" id="6.10.250.940">
    <property type="match status" value="1"/>
</dbReference>
<evidence type="ECO:0000256" key="5">
    <source>
        <dbReference type="RuleBase" id="RU361156"/>
    </source>
</evidence>
<dbReference type="Pfam" id="PF00450">
    <property type="entry name" value="Peptidase_S10"/>
    <property type="match status" value="1"/>
</dbReference>